<feature type="domain" description="GxGYxYP putative glycoside hydrolase C-terminal" evidence="2">
    <location>
        <begin position="321"/>
        <end position="549"/>
    </location>
</feature>
<feature type="domain" description="GxGYxYP putative glycoside hydrolase third N-terminal" evidence="5">
    <location>
        <begin position="189"/>
        <end position="274"/>
    </location>
</feature>
<dbReference type="InterPro" id="IPR025832">
    <property type="entry name" value="GxGYxYP_C"/>
</dbReference>
<dbReference type="OrthoDB" id="3799094at2"/>
<dbReference type="RefSeq" id="WP_134111548.1">
    <property type="nucleotide sequence ID" value="NZ_SODP01000005.1"/>
</dbReference>
<dbReference type="PROSITE" id="PS51318">
    <property type="entry name" value="TAT"/>
    <property type="match status" value="1"/>
</dbReference>
<feature type="domain" description="GxGYxYP putative glycoside hydrolase first N-terminal" evidence="3">
    <location>
        <begin position="55"/>
        <end position="117"/>
    </location>
</feature>
<evidence type="ECO:0000259" key="5">
    <source>
        <dbReference type="Pfam" id="PF20958"/>
    </source>
</evidence>
<feature type="region of interest" description="Disordered" evidence="1">
    <location>
        <begin position="292"/>
        <end position="317"/>
    </location>
</feature>
<dbReference type="InterPro" id="IPR006311">
    <property type="entry name" value="TAT_signal"/>
</dbReference>
<reference evidence="6 7" key="1">
    <citation type="submission" date="2019-03" db="EMBL/GenBank/DDBJ databases">
        <title>Genomic Encyclopedia of Type Strains, Phase III (KMG-III): the genomes of soil and plant-associated and newly described type strains.</title>
        <authorList>
            <person name="Whitman W."/>
        </authorList>
    </citation>
    <scope>NUCLEOTIDE SEQUENCE [LARGE SCALE GENOMIC DNA]</scope>
    <source>
        <strain evidence="6 7">VKM Ac-2573</strain>
    </source>
</reference>
<feature type="compositionally biased region" description="Polar residues" evidence="1">
    <location>
        <begin position="294"/>
        <end position="304"/>
    </location>
</feature>
<evidence type="ECO:0000313" key="7">
    <source>
        <dbReference type="Proteomes" id="UP000295146"/>
    </source>
</evidence>
<dbReference type="PANTHER" id="PTHR37321:SF1">
    <property type="entry name" value="EXPORTED PROTEIN"/>
    <property type="match status" value="1"/>
</dbReference>
<comment type="caution">
    <text evidence="6">The sequence shown here is derived from an EMBL/GenBank/DDBJ whole genome shotgun (WGS) entry which is preliminary data.</text>
</comment>
<name>A0A4V3GE63_9ACTN</name>
<accession>A0A4V3GE63</accession>
<feature type="domain" description="GxGYxYP putative glycoside hydrolase second N-terminal" evidence="4">
    <location>
        <begin position="124"/>
        <end position="187"/>
    </location>
</feature>
<dbReference type="Proteomes" id="UP000295146">
    <property type="component" value="Unassembled WGS sequence"/>
</dbReference>
<dbReference type="Pfam" id="PF20957">
    <property type="entry name" value="GxGYxYP_N_2nd"/>
    <property type="match status" value="1"/>
</dbReference>
<evidence type="ECO:0000313" key="6">
    <source>
        <dbReference type="EMBL" id="TDW54793.1"/>
    </source>
</evidence>
<sequence length="555" mass="60373">MSDRFALSRRRLLGITAAVGVGAAVSPSLSSVAPSLAFGSSVASAYPKGRRPRVLNVLIEDSLSSAERTLATTLQGLMARRGGESLYLNLPTLGYQHWLDGLVSQYGVRTRTEDLWKTVGRSGVRGYVLFRTGTPSVNVATTLAGVTGAVAIEESLEALAIQHGLHKVLDVRDKDDRWVFETYWPRLRHDVVVEQRADFPERLRDYVTMAGTLAFFDGNSDFRAQVVSALDDDGTVIGWGDASNGEDAFIGVNSSTGVKALPADHARNLSVLSGIQEDHLQQQGRAFDPALRPATSTAQPTNGPQSGGGGGRALEPAPDPNAHYVSFLITDGDNIQWALGDFPTDPRWFGSPRRGEVDLGWGISPSLIDLAPSVMRWFYEQSKKDRWVVGPSGGGYMYPSRYPTAALEKHTASLAKAMGRADLSVAQIIDFDAFENTRLWSSYLKRREIDGLIYLEYSRYDGLKGKVVWSEGKPVISARTMLWDGLDGADEASVTAELNAATRNPHSTAGYSIVVWHAWSKSVDNVLSVVNNLAPHVKVIPPDTLVRMVGKYAKP</sequence>
<dbReference type="EMBL" id="SODP01000005">
    <property type="protein sequence ID" value="TDW54793.1"/>
    <property type="molecule type" value="Genomic_DNA"/>
</dbReference>
<protein>
    <submittedName>
        <fullName evidence="6">GxGYxY motif-containing protein</fullName>
    </submittedName>
</protein>
<dbReference type="AlphaFoldDB" id="A0A4V3GE63"/>
<evidence type="ECO:0000259" key="3">
    <source>
        <dbReference type="Pfam" id="PF16216"/>
    </source>
</evidence>
<organism evidence="6 7">
    <name type="scientific">Kribbella pratensis</name>
    <dbReference type="NCBI Taxonomy" id="2512112"/>
    <lineage>
        <taxon>Bacteria</taxon>
        <taxon>Bacillati</taxon>
        <taxon>Actinomycetota</taxon>
        <taxon>Actinomycetes</taxon>
        <taxon>Propionibacteriales</taxon>
        <taxon>Kribbellaceae</taxon>
        <taxon>Kribbella</taxon>
    </lineage>
</organism>
<dbReference type="InterPro" id="IPR048310">
    <property type="entry name" value="GxGYxYP_N_2nd"/>
</dbReference>
<dbReference type="InterPro" id="IPR032626">
    <property type="entry name" value="GxGYxYP_N_1st"/>
</dbReference>
<evidence type="ECO:0000259" key="4">
    <source>
        <dbReference type="Pfam" id="PF20957"/>
    </source>
</evidence>
<dbReference type="InterPro" id="IPR038410">
    <property type="entry name" value="GxGYxYP_C_sf"/>
</dbReference>
<dbReference type="Pfam" id="PF20958">
    <property type="entry name" value="GxGYxYP_N_3rd"/>
    <property type="match status" value="1"/>
</dbReference>
<evidence type="ECO:0000256" key="1">
    <source>
        <dbReference type="SAM" id="MobiDB-lite"/>
    </source>
</evidence>
<dbReference type="Pfam" id="PF16216">
    <property type="entry name" value="GxGYxYP_N"/>
    <property type="match status" value="1"/>
</dbReference>
<dbReference type="Gene3D" id="3.20.20.490">
    <property type="entry name" value="GxGYxYP glycoside hydrolase, C-terminal domain"/>
    <property type="match status" value="1"/>
</dbReference>
<dbReference type="Pfam" id="PF14323">
    <property type="entry name" value="GxGYxYP_C"/>
    <property type="match status" value="1"/>
</dbReference>
<proteinExistence type="predicted"/>
<dbReference type="PANTHER" id="PTHR37321">
    <property type="entry name" value="EXPORTED PROTEIN-RELATED"/>
    <property type="match status" value="1"/>
</dbReference>
<evidence type="ECO:0000259" key="2">
    <source>
        <dbReference type="Pfam" id="PF14323"/>
    </source>
</evidence>
<dbReference type="InterPro" id="IPR048309">
    <property type="entry name" value="GxGYxYP_N_3rd"/>
</dbReference>
<keyword evidence="7" id="KW-1185">Reference proteome</keyword>
<gene>
    <name evidence="6" type="ORF">EV653_8115</name>
</gene>